<evidence type="ECO:0000256" key="2">
    <source>
        <dbReference type="ARBA" id="ARBA00010735"/>
    </source>
</evidence>
<feature type="transmembrane region" description="Helical" evidence="8">
    <location>
        <begin position="208"/>
        <end position="225"/>
    </location>
</feature>
<proteinExistence type="inferred from homology"/>
<keyword evidence="7 8" id="KW-0472">Membrane</keyword>
<dbReference type="GO" id="GO:0005886">
    <property type="term" value="C:plasma membrane"/>
    <property type="evidence" value="ECO:0007669"/>
    <property type="project" value="UniProtKB-SubCell"/>
</dbReference>
<comment type="similarity">
    <text evidence="2">Belongs to the AzlC family.</text>
</comment>
<dbReference type="PANTHER" id="PTHR34979:SF1">
    <property type="entry name" value="INNER MEMBRANE PROTEIN YGAZ"/>
    <property type="match status" value="1"/>
</dbReference>
<dbReference type="AlphaFoldDB" id="A0A354YZB7"/>
<evidence type="ECO:0000256" key="4">
    <source>
        <dbReference type="ARBA" id="ARBA00022475"/>
    </source>
</evidence>
<dbReference type="PANTHER" id="PTHR34979">
    <property type="entry name" value="INNER MEMBRANE PROTEIN YGAZ"/>
    <property type="match status" value="1"/>
</dbReference>
<gene>
    <name evidence="9" type="ORF">DDZ44_11520</name>
</gene>
<reference evidence="9 10" key="1">
    <citation type="journal article" date="2018" name="Nat. Biotechnol.">
        <title>A standardized bacterial taxonomy based on genome phylogeny substantially revises the tree of life.</title>
        <authorList>
            <person name="Parks D.H."/>
            <person name="Chuvochina M."/>
            <person name="Waite D.W."/>
            <person name="Rinke C."/>
            <person name="Skarshewski A."/>
            <person name="Chaumeil P.A."/>
            <person name="Hugenholtz P."/>
        </authorList>
    </citation>
    <scope>NUCLEOTIDE SEQUENCE [LARGE SCALE GENOMIC DNA]</scope>
    <source>
        <strain evidence="9">UBA10948</strain>
    </source>
</reference>
<keyword evidence="6 8" id="KW-1133">Transmembrane helix</keyword>
<organism evidence="9 10">
    <name type="scientific">Syntrophomonas wolfei</name>
    <dbReference type="NCBI Taxonomy" id="863"/>
    <lineage>
        <taxon>Bacteria</taxon>
        <taxon>Bacillati</taxon>
        <taxon>Bacillota</taxon>
        <taxon>Clostridia</taxon>
        <taxon>Eubacteriales</taxon>
        <taxon>Syntrophomonadaceae</taxon>
        <taxon>Syntrophomonas</taxon>
    </lineage>
</organism>
<evidence type="ECO:0000256" key="3">
    <source>
        <dbReference type="ARBA" id="ARBA00022448"/>
    </source>
</evidence>
<feature type="transmembrane region" description="Helical" evidence="8">
    <location>
        <begin position="12"/>
        <end position="32"/>
    </location>
</feature>
<comment type="subcellular location">
    <subcellularLocation>
        <location evidence="1">Cell membrane</location>
        <topology evidence="1">Multi-pass membrane protein</topology>
    </subcellularLocation>
</comment>
<dbReference type="GO" id="GO:1903785">
    <property type="term" value="P:L-valine transmembrane transport"/>
    <property type="evidence" value="ECO:0007669"/>
    <property type="project" value="TreeGrafter"/>
</dbReference>
<dbReference type="STRING" id="378794.GCA_001570625_01262"/>
<keyword evidence="4" id="KW-1003">Cell membrane</keyword>
<dbReference type="Pfam" id="PF03591">
    <property type="entry name" value="AzlC"/>
    <property type="match status" value="1"/>
</dbReference>
<evidence type="ECO:0000256" key="7">
    <source>
        <dbReference type="ARBA" id="ARBA00023136"/>
    </source>
</evidence>
<evidence type="ECO:0000256" key="8">
    <source>
        <dbReference type="SAM" id="Phobius"/>
    </source>
</evidence>
<evidence type="ECO:0000256" key="5">
    <source>
        <dbReference type="ARBA" id="ARBA00022692"/>
    </source>
</evidence>
<sequence length="229" mass="24714">MCNMELREGIKDSIPIVLGYLPLGFAFGVLATEAGMNLQQATAMSVLCFTGAGQYIAIGVMQAGGAVITAILANLLINQRYTLFATSMVPYLKKLPTRWAAFLSYGLTDETYAVAMNRYRQREASIAYMAGLNLTSHLSWIGSTILGAWLGSMISNTERFGLGFALPAMYTCLLVFMVNKKSDALVAIIAALVCILTGYLLPESMKNLSNIIIATLIGASLGMLIDERN</sequence>
<evidence type="ECO:0000313" key="9">
    <source>
        <dbReference type="EMBL" id="HBK54554.1"/>
    </source>
</evidence>
<feature type="transmembrane region" description="Helical" evidence="8">
    <location>
        <begin position="52"/>
        <end position="77"/>
    </location>
</feature>
<evidence type="ECO:0000256" key="1">
    <source>
        <dbReference type="ARBA" id="ARBA00004651"/>
    </source>
</evidence>
<dbReference type="InterPro" id="IPR011606">
    <property type="entry name" value="Brnchd-chn_aa_trnsp_permease"/>
</dbReference>
<feature type="transmembrane region" description="Helical" evidence="8">
    <location>
        <begin position="126"/>
        <end position="154"/>
    </location>
</feature>
<dbReference type="RefSeq" id="WP_061213762.1">
    <property type="nucleotide sequence ID" value="NZ_DCDX01000156.1"/>
</dbReference>
<dbReference type="Proteomes" id="UP000263273">
    <property type="component" value="Unassembled WGS sequence"/>
</dbReference>
<keyword evidence="3" id="KW-0813">Transport</keyword>
<feature type="transmembrane region" description="Helical" evidence="8">
    <location>
        <begin position="185"/>
        <end position="202"/>
    </location>
</feature>
<dbReference type="EMBL" id="DNZF01000250">
    <property type="protein sequence ID" value="HBK54554.1"/>
    <property type="molecule type" value="Genomic_DNA"/>
</dbReference>
<accession>A0A354YZB7</accession>
<name>A0A354YZB7_9FIRM</name>
<evidence type="ECO:0000313" key="10">
    <source>
        <dbReference type="Proteomes" id="UP000263273"/>
    </source>
</evidence>
<feature type="transmembrane region" description="Helical" evidence="8">
    <location>
        <begin position="160"/>
        <end position="178"/>
    </location>
</feature>
<comment type="caution">
    <text evidence="9">The sequence shown here is derived from an EMBL/GenBank/DDBJ whole genome shotgun (WGS) entry which is preliminary data.</text>
</comment>
<evidence type="ECO:0000256" key="6">
    <source>
        <dbReference type="ARBA" id="ARBA00022989"/>
    </source>
</evidence>
<protein>
    <submittedName>
        <fullName evidence="9">Branched-chain amino acid ABC transporter permease</fullName>
    </submittedName>
</protein>
<keyword evidence="5 8" id="KW-0812">Transmembrane</keyword>